<evidence type="ECO:0000256" key="3">
    <source>
        <dbReference type="ARBA" id="ARBA00011952"/>
    </source>
</evidence>
<evidence type="ECO:0000256" key="2">
    <source>
        <dbReference type="ARBA" id="ARBA00006604"/>
    </source>
</evidence>
<proteinExistence type="inferred from homology"/>
<comment type="catalytic activity">
    <reaction evidence="7 8">
        <text>alpha-D-glucose 6-phosphate = beta-D-fructose 6-phosphate</text>
        <dbReference type="Rhea" id="RHEA:11816"/>
        <dbReference type="ChEBI" id="CHEBI:57634"/>
        <dbReference type="ChEBI" id="CHEBI:58225"/>
        <dbReference type="EC" id="5.3.1.9"/>
    </reaction>
</comment>
<organism evidence="9 10">
    <name type="scientific">Velamenicoccus archaeovorus</name>
    <dbReference type="NCBI Taxonomy" id="1930593"/>
    <lineage>
        <taxon>Bacteria</taxon>
        <taxon>Pseudomonadati</taxon>
        <taxon>Candidatus Omnitrophota</taxon>
        <taxon>Candidatus Velamenicoccus</taxon>
    </lineage>
</organism>
<dbReference type="InterPro" id="IPR018189">
    <property type="entry name" value="Phosphoglucose_isomerase_CS"/>
</dbReference>
<evidence type="ECO:0000256" key="4">
    <source>
        <dbReference type="ARBA" id="ARBA00022432"/>
    </source>
</evidence>
<keyword evidence="4 8" id="KW-0312">Gluconeogenesis</keyword>
<dbReference type="InterPro" id="IPR035482">
    <property type="entry name" value="SIS_PGI_2"/>
</dbReference>
<sequence length="490" mass="55279">MNDIKFDFNNMMSFNVGGRDGVTEYDLRRLMPRVNKCHRHFRRLSENPASRVRLSLEWLMLPFQDKKTVEEIQRLGDEIGRQYENVLSLGIGGSYLGLKSAQEALCAPYYNEFLQLRQKRSRIYFEGNNLDPTPLAVLLRQLDPKKTFVTVISKSGETTETKAVFDVVEEWLKAGVGAHYGRQIIAITDPKSGTLRKKVLEEQAKDPSNFRSLPLLPGVGGRFSEFNMGLLHLAIVGVDIAEVFSGAQAMARRCSLEDIFKNPAYMYASLHHLAHLRKGKSIAIMMPFSEGLKSTADWYCQLLAESIGKKYPRRIKALGDSGEAWEADTRRPVHAGRTPVATRGTTDLHSIQQNNVEGPNDKAVTMIRIASFADDVTVPADKGFLSQKRFSELLALAQEATAWALTSAKRPNCTITLSQLSPWTWGGLLYFFEMATAFEGELLNVNAFDQPGVESYKNYMYYKLRKPDIPEKIAQEIEKHPVKSDVRFIL</sequence>
<dbReference type="InterPro" id="IPR001672">
    <property type="entry name" value="G6P_Isomerase"/>
</dbReference>
<dbReference type="AlphaFoldDB" id="A0A410P5M1"/>
<dbReference type="GO" id="GO:0097367">
    <property type="term" value="F:carbohydrate derivative binding"/>
    <property type="evidence" value="ECO:0007669"/>
    <property type="project" value="InterPro"/>
</dbReference>
<evidence type="ECO:0000313" key="9">
    <source>
        <dbReference type="EMBL" id="QAT17450.1"/>
    </source>
</evidence>
<dbReference type="EMBL" id="CP019384">
    <property type="protein sequence ID" value="QAT17450.1"/>
    <property type="molecule type" value="Genomic_DNA"/>
</dbReference>
<dbReference type="GO" id="GO:0051156">
    <property type="term" value="P:glucose 6-phosphate metabolic process"/>
    <property type="evidence" value="ECO:0007669"/>
    <property type="project" value="TreeGrafter"/>
</dbReference>
<accession>A0A410P5M1</accession>
<protein>
    <recommendedName>
        <fullName evidence="3 8">Glucose-6-phosphate isomerase</fullName>
        <ecNumber evidence="3 8">5.3.1.9</ecNumber>
    </recommendedName>
</protein>
<evidence type="ECO:0000256" key="6">
    <source>
        <dbReference type="ARBA" id="ARBA00023235"/>
    </source>
</evidence>
<dbReference type="CDD" id="cd05016">
    <property type="entry name" value="SIS_PGI_2"/>
    <property type="match status" value="1"/>
</dbReference>
<dbReference type="RefSeq" id="WP_164908904.1">
    <property type="nucleotide sequence ID" value="NZ_CP019384.1"/>
</dbReference>
<evidence type="ECO:0000256" key="5">
    <source>
        <dbReference type="ARBA" id="ARBA00023152"/>
    </source>
</evidence>
<dbReference type="GO" id="GO:0004347">
    <property type="term" value="F:glucose-6-phosphate isomerase activity"/>
    <property type="evidence" value="ECO:0007669"/>
    <property type="project" value="UniProtKB-EC"/>
</dbReference>
<dbReference type="InterPro" id="IPR046348">
    <property type="entry name" value="SIS_dom_sf"/>
</dbReference>
<dbReference type="CDD" id="cd05015">
    <property type="entry name" value="SIS_PGI_1"/>
    <property type="match status" value="1"/>
</dbReference>
<name>A0A410P5M1_VELA1</name>
<dbReference type="KEGG" id="vai:BU251_06840"/>
<keyword evidence="5 8" id="KW-0324">Glycolysis</keyword>
<reference evidence="9 10" key="1">
    <citation type="submission" date="2017-01" db="EMBL/GenBank/DDBJ databases">
        <title>First insights into the biology of 'candidatus Vampirococcus archaeovorus'.</title>
        <authorList>
            <person name="Kizina J."/>
            <person name="Jordan S."/>
            <person name="Stueber K."/>
            <person name="Reinhardt R."/>
            <person name="Harder J."/>
        </authorList>
    </citation>
    <scope>NUCLEOTIDE SEQUENCE [LARGE SCALE GENOMIC DNA]</scope>
    <source>
        <strain evidence="9 10">LiM</strain>
    </source>
</reference>
<dbReference type="PANTHER" id="PTHR11469">
    <property type="entry name" value="GLUCOSE-6-PHOSPHATE ISOMERASE"/>
    <property type="match status" value="1"/>
</dbReference>
<dbReference type="PANTHER" id="PTHR11469:SF1">
    <property type="entry name" value="GLUCOSE-6-PHOSPHATE ISOMERASE"/>
    <property type="match status" value="1"/>
</dbReference>
<dbReference type="EC" id="5.3.1.9" evidence="3 8"/>
<dbReference type="InterPro" id="IPR035476">
    <property type="entry name" value="SIS_PGI_1"/>
</dbReference>
<gene>
    <name evidence="9" type="ORF">BU251_06840</name>
</gene>
<evidence type="ECO:0000256" key="8">
    <source>
        <dbReference type="RuleBase" id="RU000612"/>
    </source>
</evidence>
<dbReference type="Pfam" id="PF00342">
    <property type="entry name" value="PGI"/>
    <property type="match status" value="2"/>
</dbReference>
<dbReference type="Proteomes" id="UP000287243">
    <property type="component" value="Chromosome"/>
</dbReference>
<comment type="similarity">
    <text evidence="2 8">Belongs to the GPI family.</text>
</comment>
<evidence type="ECO:0000256" key="1">
    <source>
        <dbReference type="ARBA" id="ARBA00004926"/>
    </source>
</evidence>
<dbReference type="GO" id="GO:0006094">
    <property type="term" value="P:gluconeogenesis"/>
    <property type="evidence" value="ECO:0007669"/>
    <property type="project" value="UniProtKB-KW"/>
</dbReference>
<dbReference type="GO" id="GO:0006096">
    <property type="term" value="P:glycolytic process"/>
    <property type="evidence" value="ECO:0007669"/>
    <property type="project" value="UniProtKB-UniPathway"/>
</dbReference>
<dbReference type="GO" id="GO:0005829">
    <property type="term" value="C:cytosol"/>
    <property type="evidence" value="ECO:0007669"/>
    <property type="project" value="TreeGrafter"/>
</dbReference>
<dbReference type="SUPFAM" id="SSF53697">
    <property type="entry name" value="SIS domain"/>
    <property type="match status" value="1"/>
</dbReference>
<dbReference type="GO" id="GO:0048029">
    <property type="term" value="F:monosaccharide binding"/>
    <property type="evidence" value="ECO:0007669"/>
    <property type="project" value="TreeGrafter"/>
</dbReference>
<dbReference type="PROSITE" id="PS51463">
    <property type="entry name" value="P_GLUCOSE_ISOMERASE_3"/>
    <property type="match status" value="1"/>
</dbReference>
<dbReference type="PRINTS" id="PR00662">
    <property type="entry name" value="G6PISOMERASE"/>
</dbReference>
<keyword evidence="6 8" id="KW-0413">Isomerase</keyword>
<dbReference type="UniPathway" id="UPA00109">
    <property type="reaction ID" value="UER00181"/>
</dbReference>
<dbReference type="PROSITE" id="PS00174">
    <property type="entry name" value="P_GLUCOSE_ISOMERASE_2"/>
    <property type="match status" value="1"/>
</dbReference>
<evidence type="ECO:0000313" key="10">
    <source>
        <dbReference type="Proteomes" id="UP000287243"/>
    </source>
</evidence>
<dbReference type="Gene3D" id="3.40.50.10490">
    <property type="entry name" value="Glucose-6-phosphate isomerase like protein, domain 1"/>
    <property type="match status" value="2"/>
</dbReference>
<keyword evidence="10" id="KW-1185">Reference proteome</keyword>
<comment type="pathway">
    <text evidence="1 8">Carbohydrate degradation; glycolysis; D-glyceraldehyde 3-phosphate and glycerone phosphate from D-glucose: step 2/4.</text>
</comment>
<evidence type="ECO:0000256" key="7">
    <source>
        <dbReference type="ARBA" id="ARBA00029321"/>
    </source>
</evidence>